<dbReference type="AlphaFoldDB" id="B6G943"/>
<dbReference type="EC" id="2.1.1.33" evidence="7"/>
<dbReference type="Gene3D" id="3.40.50.150">
    <property type="entry name" value="Vaccinia Virus protein VP39"/>
    <property type="match status" value="1"/>
</dbReference>
<dbReference type="eggNOG" id="COG0220">
    <property type="taxonomic scope" value="Bacteria"/>
</dbReference>
<dbReference type="GO" id="GO:0043527">
    <property type="term" value="C:tRNA methyltransferase complex"/>
    <property type="evidence" value="ECO:0007669"/>
    <property type="project" value="TreeGrafter"/>
</dbReference>
<name>B6G943_9ACTN</name>
<dbReference type="InterPro" id="IPR003358">
    <property type="entry name" value="tRNA_(Gua-N-7)_MeTrfase_Trmb"/>
</dbReference>
<keyword evidence="5 7" id="KW-0949">S-adenosyl-L-methionine</keyword>
<proteinExistence type="inferred from homology"/>
<organism evidence="8 9">
    <name type="scientific">Collinsella stercoris DSM 13279</name>
    <dbReference type="NCBI Taxonomy" id="445975"/>
    <lineage>
        <taxon>Bacteria</taxon>
        <taxon>Bacillati</taxon>
        <taxon>Actinomycetota</taxon>
        <taxon>Coriobacteriia</taxon>
        <taxon>Coriobacteriales</taxon>
        <taxon>Coriobacteriaceae</taxon>
        <taxon>Collinsella</taxon>
    </lineage>
</organism>
<dbReference type="UniPathway" id="UPA00989"/>
<keyword evidence="3 7" id="KW-0489">Methyltransferase</keyword>
<dbReference type="HOGENOM" id="CLU_050910_2_1_11"/>
<evidence type="ECO:0000256" key="7">
    <source>
        <dbReference type="HAMAP-Rule" id="MF_01057"/>
    </source>
</evidence>
<sequence>MHARMPKNFVLDQRIERAADAIETNAAAYRGHWAEACWPLAGSGEDPGAPTRFAHVHLDLGCGKGAYIAAMAERHPDTLFIGMDSEPVCVVHAAQLALDRGLKNALVIPGDAAKLDRIFAPGELSGISINFPTPHPKRRHAHLRVTTAEHLNGYRPLVAEGGMVVLRTDSLPLYEFSLPQFETIGWNVVCATHDDRAAHPDQPITEYEQRLTEQGATVHAVYAHPAPEPATTDQLQAARDLPQSLIDYLPEDLFAQDYIPYGMSYAIDNLRNRRRHLATHEIASTRNITSTYETASGRDATFPSENA</sequence>
<dbReference type="NCBIfam" id="TIGR00091">
    <property type="entry name" value="tRNA (guanosine(46)-N7)-methyltransferase TrmB"/>
    <property type="match status" value="1"/>
</dbReference>
<evidence type="ECO:0000256" key="1">
    <source>
        <dbReference type="ARBA" id="ARBA00000142"/>
    </source>
</evidence>
<reference evidence="8 9" key="2">
    <citation type="submission" date="2008-10" db="EMBL/GenBank/DDBJ databases">
        <authorList>
            <person name="Fulton L."/>
            <person name="Clifton S."/>
            <person name="Fulton B."/>
            <person name="Xu J."/>
            <person name="Minx P."/>
            <person name="Pepin K.H."/>
            <person name="Johnson M."/>
            <person name="Thiruvilangam P."/>
            <person name="Bhonagiri V."/>
            <person name="Nash W.E."/>
            <person name="Mardis E.R."/>
            <person name="Wilson R.K."/>
        </authorList>
    </citation>
    <scope>NUCLEOTIDE SEQUENCE [LARGE SCALE GENOMIC DNA]</scope>
    <source>
        <strain evidence="8 9">DSM 13279</strain>
    </source>
</reference>
<evidence type="ECO:0000256" key="4">
    <source>
        <dbReference type="ARBA" id="ARBA00022679"/>
    </source>
</evidence>
<dbReference type="Proteomes" id="UP000003560">
    <property type="component" value="Unassembled WGS sequence"/>
</dbReference>
<protein>
    <recommendedName>
        <fullName evidence="7">tRNA (guanine-N(7)-)-methyltransferase</fullName>
        <ecNumber evidence="7">2.1.1.33</ecNumber>
    </recommendedName>
    <alternativeName>
        <fullName evidence="7">tRNA (guanine(46)-N(7))-methyltransferase</fullName>
    </alternativeName>
    <alternativeName>
        <fullName evidence="7">tRNA(m7G46)-methyltransferase</fullName>
    </alternativeName>
</protein>
<dbReference type="SUPFAM" id="SSF53335">
    <property type="entry name" value="S-adenosyl-L-methionine-dependent methyltransferases"/>
    <property type="match status" value="1"/>
</dbReference>
<feature type="binding site" evidence="7">
    <location>
        <position position="111"/>
    </location>
    <ligand>
        <name>S-adenosyl-L-methionine</name>
        <dbReference type="ChEBI" id="CHEBI:59789"/>
    </ligand>
</feature>
<evidence type="ECO:0000256" key="5">
    <source>
        <dbReference type="ARBA" id="ARBA00022691"/>
    </source>
</evidence>
<dbReference type="GeneID" id="98002896"/>
<comment type="function">
    <text evidence="2 7">Catalyzes the formation of N(7)-methylguanine at position 46 (m7G46) in tRNA.</text>
</comment>
<comment type="caution">
    <text evidence="8">The sequence shown here is derived from an EMBL/GenBank/DDBJ whole genome shotgun (WGS) entry which is preliminary data.</text>
</comment>
<dbReference type="EMBL" id="ABXJ01000030">
    <property type="protein sequence ID" value="EEA91240.1"/>
    <property type="molecule type" value="Genomic_DNA"/>
</dbReference>
<evidence type="ECO:0000256" key="2">
    <source>
        <dbReference type="ARBA" id="ARBA00003015"/>
    </source>
</evidence>
<comment type="similarity">
    <text evidence="7">Belongs to the class I-like SAM-binding methyltransferase superfamily. TrmB family.</text>
</comment>
<keyword evidence="6 7" id="KW-0819">tRNA processing</keyword>
<evidence type="ECO:0000313" key="9">
    <source>
        <dbReference type="Proteomes" id="UP000003560"/>
    </source>
</evidence>
<keyword evidence="9" id="KW-1185">Reference proteome</keyword>
<evidence type="ECO:0000313" key="8">
    <source>
        <dbReference type="EMBL" id="EEA91240.1"/>
    </source>
</evidence>
<feature type="binding site" evidence="7">
    <location>
        <position position="84"/>
    </location>
    <ligand>
        <name>S-adenosyl-L-methionine</name>
        <dbReference type="ChEBI" id="CHEBI:59789"/>
    </ligand>
</feature>
<dbReference type="STRING" id="445975.COLSTE_00584"/>
<dbReference type="PROSITE" id="PS51625">
    <property type="entry name" value="SAM_MT_TRMB"/>
    <property type="match status" value="1"/>
</dbReference>
<dbReference type="InterPro" id="IPR029063">
    <property type="entry name" value="SAM-dependent_MTases_sf"/>
</dbReference>
<feature type="binding site" evidence="7">
    <location>
        <begin position="205"/>
        <end position="208"/>
    </location>
    <ligand>
        <name>substrate</name>
    </ligand>
</feature>
<reference evidence="8 9" key="1">
    <citation type="submission" date="2008-10" db="EMBL/GenBank/DDBJ databases">
        <title>Draft genome sequence of Collinsella stercoris (DSM 13279).</title>
        <authorList>
            <person name="Sudarsanam P."/>
            <person name="Ley R."/>
            <person name="Guruge J."/>
            <person name="Turnbaugh P.J."/>
            <person name="Mahowald M."/>
            <person name="Liep D."/>
            <person name="Gordon J."/>
        </authorList>
    </citation>
    <scope>NUCLEOTIDE SEQUENCE [LARGE SCALE GENOMIC DNA]</scope>
    <source>
        <strain evidence="8 9">DSM 13279</strain>
    </source>
</reference>
<evidence type="ECO:0000256" key="3">
    <source>
        <dbReference type="ARBA" id="ARBA00022603"/>
    </source>
</evidence>
<dbReference type="InterPro" id="IPR055361">
    <property type="entry name" value="tRNA_methyltr_TrmB_bact"/>
</dbReference>
<gene>
    <name evidence="7 8" type="primary">trmB</name>
    <name evidence="8" type="ORF">COLSTE_00584</name>
</gene>
<dbReference type="CDD" id="cd02440">
    <property type="entry name" value="AdoMet_MTases"/>
    <property type="match status" value="1"/>
</dbReference>
<comment type="catalytic activity">
    <reaction evidence="1 7">
        <text>guanosine(46) in tRNA + S-adenosyl-L-methionine = N(7)-methylguanosine(46) in tRNA + S-adenosyl-L-homocysteine</text>
        <dbReference type="Rhea" id="RHEA:42708"/>
        <dbReference type="Rhea" id="RHEA-COMP:10188"/>
        <dbReference type="Rhea" id="RHEA-COMP:10189"/>
        <dbReference type="ChEBI" id="CHEBI:57856"/>
        <dbReference type="ChEBI" id="CHEBI:59789"/>
        <dbReference type="ChEBI" id="CHEBI:74269"/>
        <dbReference type="ChEBI" id="CHEBI:74480"/>
        <dbReference type="EC" id="2.1.1.33"/>
    </reaction>
</comment>
<dbReference type="Pfam" id="PF02390">
    <property type="entry name" value="Methyltransf_4"/>
    <property type="match status" value="1"/>
</dbReference>
<dbReference type="PANTHER" id="PTHR23417:SF14">
    <property type="entry name" value="PENTACOTRIPEPTIDE-REPEAT REGION OF PRORP DOMAIN-CONTAINING PROTEIN"/>
    <property type="match status" value="1"/>
</dbReference>
<feature type="binding site" evidence="7">
    <location>
        <position position="59"/>
    </location>
    <ligand>
        <name>S-adenosyl-L-methionine</name>
        <dbReference type="ChEBI" id="CHEBI:59789"/>
    </ligand>
</feature>
<dbReference type="HAMAP" id="MF_01057">
    <property type="entry name" value="tRNA_methyltr_TrmB"/>
    <property type="match status" value="1"/>
</dbReference>
<comment type="caution">
    <text evidence="7">Lacks conserved residue(s) required for the propagation of feature annotation.</text>
</comment>
<dbReference type="PANTHER" id="PTHR23417">
    <property type="entry name" value="3-DEOXY-D-MANNO-OCTULOSONIC-ACID TRANSFERASE/TRNA GUANINE-N 7 - -METHYLTRANSFERASE"/>
    <property type="match status" value="1"/>
</dbReference>
<feature type="binding site" evidence="7">
    <location>
        <position position="169"/>
    </location>
    <ligand>
        <name>substrate</name>
    </ligand>
</feature>
<feature type="binding site" evidence="7">
    <location>
        <position position="137"/>
    </location>
    <ligand>
        <name>substrate</name>
    </ligand>
</feature>
<keyword evidence="4 7" id="KW-0808">Transferase</keyword>
<dbReference type="RefSeq" id="WP_006720246.1">
    <property type="nucleotide sequence ID" value="NZ_CP085935.1"/>
</dbReference>
<evidence type="ECO:0000256" key="6">
    <source>
        <dbReference type="ARBA" id="ARBA00022694"/>
    </source>
</evidence>
<dbReference type="GO" id="GO:0008176">
    <property type="term" value="F:tRNA (guanine(46)-N7)-methyltransferase activity"/>
    <property type="evidence" value="ECO:0007669"/>
    <property type="project" value="UniProtKB-UniRule"/>
</dbReference>
<comment type="pathway">
    <text evidence="7">tRNA modification; N(7)-methylguanine-tRNA biosynthesis.</text>
</comment>
<accession>B6G943</accession>